<reference evidence="2 3" key="1">
    <citation type="journal article" date="2019" name="Mol. Biol. Evol.">
        <title>Blast fungal genomes show frequent chromosomal changes, gene gains and losses, and effector gene turnover.</title>
        <authorList>
            <person name="Gomez Luciano L.B."/>
            <person name="Jason Tsai I."/>
            <person name="Chuma I."/>
            <person name="Tosa Y."/>
            <person name="Chen Y.H."/>
            <person name="Li J.Y."/>
            <person name="Li M.Y."/>
            <person name="Jade Lu M.Y."/>
            <person name="Nakayashiki H."/>
            <person name="Li W.H."/>
        </authorList>
    </citation>
    <scope>NUCLEOTIDE SEQUENCE [LARGE SCALE GENOMIC DNA]</scope>
    <source>
        <strain evidence="2">MZ5-1-6</strain>
    </source>
</reference>
<evidence type="ECO:0000256" key="1">
    <source>
        <dbReference type="SAM" id="MobiDB-lite"/>
    </source>
</evidence>
<gene>
    <name evidence="2" type="ORF">PoMZ_06885</name>
</gene>
<organism evidence="2 3">
    <name type="scientific">Pyricularia oryzae</name>
    <name type="common">Rice blast fungus</name>
    <name type="synonym">Magnaporthe oryzae</name>
    <dbReference type="NCBI Taxonomy" id="318829"/>
    <lineage>
        <taxon>Eukaryota</taxon>
        <taxon>Fungi</taxon>
        <taxon>Dikarya</taxon>
        <taxon>Ascomycota</taxon>
        <taxon>Pezizomycotina</taxon>
        <taxon>Sordariomycetes</taxon>
        <taxon>Sordariomycetidae</taxon>
        <taxon>Magnaporthales</taxon>
        <taxon>Pyriculariaceae</taxon>
        <taxon>Pyricularia</taxon>
    </lineage>
</organism>
<protein>
    <submittedName>
        <fullName evidence="2">Uncharacterized protein</fullName>
    </submittedName>
</protein>
<proteinExistence type="predicted"/>
<sequence length="134" mass="14926">MVPDQSSRAGKQGMFKTTLQENPHQNEQKTNILNRCSIPSSALSIMRYSLGTLLLALSQGIYADCGWRLNGNDCICMNSANGNAWTEWTSYCCQAMGRRTGGFGPVCTVTKDLRQTFKDCCKYQNKESLIGHCR</sequence>
<name>A0A4P7NS93_PYROR</name>
<accession>A0A4P7NS93</accession>
<feature type="region of interest" description="Disordered" evidence="1">
    <location>
        <begin position="1"/>
        <end position="24"/>
    </location>
</feature>
<evidence type="ECO:0000313" key="2">
    <source>
        <dbReference type="EMBL" id="QBZ65179.1"/>
    </source>
</evidence>
<dbReference type="EMBL" id="CP034209">
    <property type="protein sequence ID" value="QBZ65179.1"/>
    <property type="molecule type" value="Genomic_DNA"/>
</dbReference>
<dbReference type="Proteomes" id="UP000294847">
    <property type="component" value="Chromosome 6"/>
</dbReference>
<dbReference type="AlphaFoldDB" id="A0A4P7NS93"/>
<evidence type="ECO:0000313" key="3">
    <source>
        <dbReference type="Proteomes" id="UP000294847"/>
    </source>
</evidence>